<name>A0A7J6WFQ8_THATH</name>
<dbReference type="Proteomes" id="UP000554482">
    <property type="component" value="Unassembled WGS sequence"/>
</dbReference>
<dbReference type="AlphaFoldDB" id="A0A7J6WFQ8"/>
<gene>
    <name evidence="1" type="ORF">FRX31_014717</name>
</gene>
<evidence type="ECO:0000313" key="1">
    <source>
        <dbReference type="EMBL" id="KAF5195698.1"/>
    </source>
</evidence>
<accession>A0A7J6WFQ8</accession>
<protein>
    <submittedName>
        <fullName evidence="1">Uncharacterized protein</fullName>
    </submittedName>
</protein>
<proteinExistence type="predicted"/>
<reference evidence="1 2" key="1">
    <citation type="submission" date="2020-06" db="EMBL/GenBank/DDBJ databases">
        <title>Transcriptomic and genomic resources for Thalictrum thalictroides and T. hernandezii: Facilitating candidate gene discovery in an emerging model plant lineage.</title>
        <authorList>
            <person name="Arias T."/>
            <person name="Riano-Pachon D.M."/>
            <person name="Di Stilio V.S."/>
        </authorList>
    </citation>
    <scope>NUCLEOTIDE SEQUENCE [LARGE SCALE GENOMIC DNA]</scope>
    <source>
        <strain evidence="2">cv. WT478/WT964</strain>
        <tissue evidence="1">Leaves</tissue>
    </source>
</reference>
<dbReference type="EMBL" id="JABWDY010016985">
    <property type="protein sequence ID" value="KAF5195698.1"/>
    <property type="molecule type" value="Genomic_DNA"/>
</dbReference>
<evidence type="ECO:0000313" key="2">
    <source>
        <dbReference type="Proteomes" id="UP000554482"/>
    </source>
</evidence>
<comment type="caution">
    <text evidence="1">The sequence shown here is derived from an EMBL/GenBank/DDBJ whole genome shotgun (WGS) entry which is preliminary data.</text>
</comment>
<organism evidence="1 2">
    <name type="scientific">Thalictrum thalictroides</name>
    <name type="common">Rue-anemone</name>
    <name type="synonym">Anemone thalictroides</name>
    <dbReference type="NCBI Taxonomy" id="46969"/>
    <lineage>
        <taxon>Eukaryota</taxon>
        <taxon>Viridiplantae</taxon>
        <taxon>Streptophyta</taxon>
        <taxon>Embryophyta</taxon>
        <taxon>Tracheophyta</taxon>
        <taxon>Spermatophyta</taxon>
        <taxon>Magnoliopsida</taxon>
        <taxon>Ranunculales</taxon>
        <taxon>Ranunculaceae</taxon>
        <taxon>Thalictroideae</taxon>
        <taxon>Thalictrum</taxon>
    </lineage>
</organism>
<keyword evidence="2" id="KW-1185">Reference proteome</keyword>
<sequence length="73" mass="8429">MMYNSIMLSKARALHYMHAMEEPRFLIGAFPSLGNYWPVGTAYTLEEVKILTSFLKAMWPWPNILFQCGLVMA</sequence>